<dbReference type="EMBL" id="CP012621">
    <property type="protein sequence ID" value="ATG75528.1"/>
    <property type="molecule type" value="Genomic_DNA"/>
</dbReference>
<evidence type="ECO:0000313" key="1">
    <source>
        <dbReference type="EMBL" id="ATG75528.1"/>
    </source>
</evidence>
<accession>A0A231MWN3</accession>
<dbReference type="OrthoDB" id="9803106at2"/>
<gene>
    <name evidence="1" type="ORF">AN401_18130</name>
</gene>
<name>A0A231MWN3_9GAMM</name>
<dbReference type="Gene3D" id="3.30.460.10">
    <property type="entry name" value="Beta Polymerase, domain 2"/>
    <property type="match status" value="1"/>
</dbReference>
<dbReference type="AlphaFoldDB" id="A0A231MWN3"/>
<dbReference type="Proteomes" id="UP000217763">
    <property type="component" value="Chromosome"/>
</dbReference>
<proteinExistence type="predicted"/>
<evidence type="ECO:0000313" key="2">
    <source>
        <dbReference type="Proteomes" id="UP000217763"/>
    </source>
</evidence>
<dbReference type="InterPro" id="IPR041633">
    <property type="entry name" value="Polbeta"/>
</dbReference>
<dbReference type="InterPro" id="IPR043519">
    <property type="entry name" value="NT_sf"/>
</dbReference>
<dbReference type="SUPFAM" id="SSF81301">
    <property type="entry name" value="Nucleotidyltransferase"/>
    <property type="match status" value="1"/>
</dbReference>
<dbReference type="Pfam" id="PF18765">
    <property type="entry name" value="Polbeta"/>
    <property type="match status" value="1"/>
</dbReference>
<dbReference type="RefSeq" id="WP_094040353.1">
    <property type="nucleotide sequence ID" value="NZ_CP012621.1"/>
</dbReference>
<dbReference type="CDD" id="cd05403">
    <property type="entry name" value="NT_KNTase_like"/>
    <property type="match status" value="1"/>
</dbReference>
<organism evidence="1 2">
    <name type="scientific">Zobellella denitrificans</name>
    <dbReference type="NCBI Taxonomy" id="347534"/>
    <lineage>
        <taxon>Bacteria</taxon>
        <taxon>Pseudomonadati</taxon>
        <taxon>Pseudomonadota</taxon>
        <taxon>Gammaproteobacteria</taxon>
        <taxon>Aeromonadales</taxon>
        <taxon>Aeromonadaceae</taxon>
        <taxon>Zobellella</taxon>
    </lineage>
</organism>
<reference evidence="2" key="1">
    <citation type="submission" date="2015-09" db="EMBL/GenBank/DDBJ databases">
        <authorList>
            <person name="Shao Z."/>
            <person name="Wang L."/>
        </authorList>
    </citation>
    <scope>NUCLEOTIDE SEQUENCE [LARGE SCALE GENOMIC DNA]</scope>
    <source>
        <strain evidence="2">F13-1</strain>
    </source>
</reference>
<sequence>MTEASYGLGHEAIGRIRSVLAGFPQIERAILYGSRAMGRERPGSDIDLTLVGEDIDQRLLDNLCNRLDDLLLPWQFDLSAYREIENPALLDHIRRVGKVFYQRR</sequence>
<keyword evidence="2" id="KW-1185">Reference proteome</keyword>
<protein>
    <submittedName>
        <fullName evidence="1">Uncharacterized protein</fullName>
    </submittedName>
</protein>
<dbReference type="KEGG" id="zdf:AN401_18130"/>